<reference evidence="2 3" key="1">
    <citation type="submission" date="2022-06" db="EMBL/GenBank/DDBJ databases">
        <title>Runella sp. S5 genome sequencing.</title>
        <authorList>
            <person name="Park S."/>
        </authorList>
    </citation>
    <scope>NUCLEOTIDE SEQUENCE [LARGE SCALE GENOMIC DNA]</scope>
    <source>
        <strain evidence="2 3">S5</strain>
    </source>
</reference>
<evidence type="ECO:0000259" key="1">
    <source>
        <dbReference type="Pfam" id="PF05685"/>
    </source>
</evidence>
<dbReference type="Gene3D" id="3.90.1570.10">
    <property type="entry name" value="tt1808, chain A"/>
    <property type="match status" value="1"/>
</dbReference>
<protein>
    <submittedName>
        <fullName evidence="2">Uma2 family endonuclease</fullName>
    </submittedName>
</protein>
<evidence type="ECO:0000313" key="2">
    <source>
        <dbReference type="EMBL" id="MCP1384013.1"/>
    </source>
</evidence>
<evidence type="ECO:0000313" key="3">
    <source>
        <dbReference type="Proteomes" id="UP001204772"/>
    </source>
</evidence>
<dbReference type="EMBL" id="JAMZEL010000006">
    <property type="protein sequence ID" value="MCP1384013.1"/>
    <property type="molecule type" value="Genomic_DNA"/>
</dbReference>
<dbReference type="InterPro" id="IPR012296">
    <property type="entry name" value="Nuclease_put_TT1808"/>
</dbReference>
<feature type="domain" description="Putative restriction endonuclease" evidence="1">
    <location>
        <begin position="11"/>
        <end position="191"/>
    </location>
</feature>
<dbReference type="InterPro" id="IPR008538">
    <property type="entry name" value="Uma2"/>
</dbReference>
<accession>A0ABT1FTD6</accession>
<dbReference type="GO" id="GO:0004519">
    <property type="term" value="F:endonuclease activity"/>
    <property type="evidence" value="ECO:0007669"/>
    <property type="project" value="UniProtKB-KW"/>
</dbReference>
<dbReference type="Pfam" id="PF05685">
    <property type="entry name" value="Uma2"/>
    <property type="match status" value="1"/>
</dbReference>
<dbReference type="InterPro" id="IPR011335">
    <property type="entry name" value="Restrct_endonuc-II-like"/>
</dbReference>
<keyword evidence="2" id="KW-0540">Nuclease</keyword>
<keyword evidence="3" id="KW-1185">Reference proteome</keyword>
<name>A0ABT1FTD6_9BACT</name>
<organism evidence="2 3">
    <name type="scientific">Runella salmonicolor</name>
    <dbReference type="NCBI Taxonomy" id="2950278"/>
    <lineage>
        <taxon>Bacteria</taxon>
        <taxon>Pseudomonadati</taxon>
        <taxon>Bacteroidota</taxon>
        <taxon>Cytophagia</taxon>
        <taxon>Cytophagales</taxon>
        <taxon>Spirosomataceae</taxon>
        <taxon>Runella</taxon>
    </lineage>
</organism>
<keyword evidence="2" id="KW-0378">Hydrolase</keyword>
<dbReference type="PANTHER" id="PTHR36558">
    <property type="entry name" value="GLR1098 PROTEIN"/>
    <property type="match status" value="1"/>
</dbReference>
<proteinExistence type="predicted"/>
<dbReference type="CDD" id="cd06260">
    <property type="entry name" value="DUF820-like"/>
    <property type="match status" value="1"/>
</dbReference>
<comment type="caution">
    <text evidence="2">The sequence shown here is derived from an EMBL/GenBank/DDBJ whole genome shotgun (WGS) entry which is preliminary data.</text>
</comment>
<dbReference type="RefSeq" id="WP_253529233.1">
    <property type="nucleotide sequence ID" value="NZ_JAMZEL010000006.1"/>
</dbReference>
<dbReference type="Proteomes" id="UP001204772">
    <property type="component" value="Unassembled WGS sequence"/>
</dbReference>
<sequence length="211" mass="24208">MTALPKKYYTPEEYLELEEQAAYKSEYFNGHIYPMGDFEGDTPEAMAGGKPAHNAIRENLSGELHAHFKKRKGCRSFSSDQRVFIPSNGLYTYPDLVVVCGKPEFSDVQTNSLTNPVLIVEVLAQSTANYDRGEKFELFRDIPTFREYLLIDSRRVWAELWRKSNEGIWSLVFEGKSLESLLCLETIGMELPLSDLYVNTEDLPETVFEIR</sequence>
<keyword evidence="2" id="KW-0255">Endonuclease</keyword>
<gene>
    <name evidence="2" type="ORF">NCI00_16320</name>
</gene>
<dbReference type="PANTHER" id="PTHR36558:SF1">
    <property type="entry name" value="RESTRICTION ENDONUCLEASE DOMAIN-CONTAINING PROTEIN-RELATED"/>
    <property type="match status" value="1"/>
</dbReference>
<dbReference type="SUPFAM" id="SSF52980">
    <property type="entry name" value="Restriction endonuclease-like"/>
    <property type="match status" value="1"/>
</dbReference>